<name>A0A562V2L4_9ACTN</name>
<evidence type="ECO:0000256" key="1">
    <source>
        <dbReference type="SAM" id="Phobius"/>
    </source>
</evidence>
<keyword evidence="1" id="KW-0812">Transmembrane</keyword>
<keyword evidence="1" id="KW-1133">Transmembrane helix</keyword>
<feature type="transmembrane region" description="Helical" evidence="1">
    <location>
        <begin position="21"/>
        <end position="44"/>
    </location>
</feature>
<sequence length="203" mass="20938">MTRLSLVNGLRRPDWLKELQVLLVIALALVTVFGAGAVIAGAVAGDGVRIDLPATAVTGTPDHGLRPGATVVAGQDLAVTVADPTATQRLSWALTTLPTQLLLIAVLGLLLRTVWRARRDDPFLPGTVRRLRVLATTALAGGGAVFAVELLAATWLSGSIVEGGFAGSATLPVHWVLVGVGLYAVAALVDRGSAMRAELATLV</sequence>
<accession>A0A562V2L4</accession>
<evidence type="ECO:0000313" key="3">
    <source>
        <dbReference type="Proteomes" id="UP000321617"/>
    </source>
</evidence>
<keyword evidence="3" id="KW-1185">Reference proteome</keyword>
<reference evidence="2 3" key="1">
    <citation type="journal article" date="2013" name="Stand. Genomic Sci.">
        <title>Genomic Encyclopedia of Type Strains, Phase I: The one thousand microbial genomes (KMG-I) project.</title>
        <authorList>
            <person name="Kyrpides N.C."/>
            <person name="Woyke T."/>
            <person name="Eisen J.A."/>
            <person name="Garrity G."/>
            <person name="Lilburn T.G."/>
            <person name="Beck B.J."/>
            <person name="Whitman W.B."/>
            <person name="Hugenholtz P."/>
            <person name="Klenk H.P."/>
        </authorList>
    </citation>
    <scope>NUCLEOTIDE SEQUENCE [LARGE SCALE GENOMIC DNA]</scope>
    <source>
        <strain evidence="2 3">DSM 45044</strain>
    </source>
</reference>
<keyword evidence="1" id="KW-0472">Membrane</keyword>
<feature type="transmembrane region" description="Helical" evidence="1">
    <location>
        <begin position="90"/>
        <end position="111"/>
    </location>
</feature>
<proteinExistence type="predicted"/>
<dbReference type="EMBL" id="VLLL01000006">
    <property type="protein sequence ID" value="TWJ12095.1"/>
    <property type="molecule type" value="Genomic_DNA"/>
</dbReference>
<dbReference type="RefSeq" id="WP_147138934.1">
    <property type="nucleotide sequence ID" value="NZ_BAABIJ010000002.1"/>
</dbReference>
<organism evidence="2 3">
    <name type="scientific">Stackebrandtia albiflava</name>
    <dbReference type="NCBI Taxonomy" id="406432"/>
    <lineage>
        <taxon>Bacteria</taxon>
        <taxon>Bacillati</taxon>
        <taxon>Actinomycetota</taxon>
        <taxon>Actinomycetes</taxon>
        <taxon>Glycomycetales</taxon>
        <taxon>Glycomycetaceae</taxon>
        <taxon>Stackebrandtia</taxon>
    </lineage>
</organism>
<evidence type="ECO:0008006" key="4">
    <source>
        <dbReference type="Google" id="ProtNLM"/>
    </source>
</evidence>
<gene>
    <name evidence="2" type="ORF">LX16_2843</name>
</gene>
<feature type="transmembrane region" description="Helical" evidence="1">
    <location>
        <begin position="172"/>
        <end position="189"/>
    </location>
</feature>
<evidence type="ECO:0000313" key="2">
    <source>
        <dbReference type="EMBL" id="TWJ12095.1"/>
    </source>
</evidence>
<dbReference type="AlphaFoldDB" id="A0A562V2L4"/>
<feature type="transmembrane region" description="Helical" evidence="1">
    <location>
        <begin position="131"/>
        <end position="152"/>
    </location>
</feature>
<dbReference type="OrthoDB" id="3296234at2"/>
<comment type="caution">
    <text evidence="2">The sequence shown here is derived from an EMBL/GenBank/DDBJ whole genome shotgun (WGS) entry which is preliminary data.</text>
</comment>
<dbReference type="Proteomes" id="UP000321617">
    <property type="component" value="Unassembled WGS sequence"/>
</dbReference>
<protein>
    <recommendedName>
        <fullName evidence="4">DUF2975 family protein</fullName>
    </recommendedName>
</protein>